<dbReference type="KEGG" id="hbu:Hbut_1248"/>
<name>A2BM69_HYPBU</name>
<dbReference type="RefSeq" id="WP_011822398.1">
    <property type="nucleotide sequence ID" value="NC_008818.1"/>
</dbReference>
<keyword evidence="2" id="KW-1185">Reference proteome</keyword>
<dbReference type="EnsemblBacteria" id="ABM81080">
    <property type="protein sequence ID" value="ABM81080"/>
    <property type="gene ID" value="Hbut_1248"/>
</dbReference>
<proteinExistence type="predicted"/>
<accession>A2BM69</accession>
<evidence type="ECO:0000313" key="2">
    <source>
        <dbReference type="Proteomes" id="UP000002593"/>
    </source>
</evidence>
<evidence type="ECO:0000313" key="1">
    <source>
        <dbReference type="EMBL" id="ABM81080.1"/>
    </source>
</evidence>
<dbReference type="OrthoDB" id="15287at2157"/>
<sequence>MALTREELKARILDIVENAPQMNKAAFYSDPYVEKLLEELQRRWEESGYQGEPIDHASDEELERLYRLALEYANMPEWKAYRLFLERTTSK</sequence>
<organism evidence="1 2">
    <name type="scientific">Hyperthermus butylicus (strain DSM 5456 / JCM 9403 / PLM1-5)</name>
    <dbReference type="NCBI Taxonomy" id="415426"/>
    <lineage>
        <taxon>Archaea</taxon>
        <taxon>Thermoproteota</taxon>
        <taxon>Thermoprotei</taxon>
        <taxon>Desulfurococcales</taxon>
        <taxon>Pyrodictiaceae</taxon>
        <taxon>Hyperthermus</taxon>
    </lineage>
</organism>
<dbReference type="GeneID" id="4782983"/>
<dbReference type="eggNOG" id="arCOG06100">
    <property type="taxonomic scope" value="Archaea"/>
</dbReference>
<protein>
    <submittedName>
        <fullName evidence="1">Uncharacterized protein</fullName>
    </submittedName>
</protein>
<reference evidence="1 2" key="1">
    <citation type="journal article" date="2007" name="Archaea">
        <title>The genome of Hyperthermus butylicus: a sulfur-reducing, peptide fermenting, neutrophilic Crenarchaeote growing up to 108 degrees C.</title>
        <authorList>
            <person name="Brugger K."/>
            <person name="Chen L."/>
            <person name="Stark M."/>
            <person name="Zibat A."/>
            <person name="Redder P."/>
            <person name="Ruepp A."/>
            <person name="Awayez M."/>
            <person name="She Q."/>
            <person name="Garrett R.A."/>
            <person name="Klenk H.P."/>
        </authorList>
    </citation>
    <scope>NUCLEOTIDE SEQUENCE [LARGE SCALE GENOMIC DNA]</scope>
    <source>
        <strain evidence="2">DSM 5456 / JCM 9403 / PLM1-5</strain>
    </source>
</reference>
<dbReference type="Proteomes" id="UP000002593">
    <property type="component" value="Chromosome"/>
</dbReference>
<dbReference type="STRING" id="415426.Hbut_1248"/>
<gene>
    <name evidence="1" type="ordered locus">Hbut_1248</name>
</gene>
<dbReference type="AlphaFoldDB" id="A2BM69"/>
<dbReference type="HOGENOM" id="CLU_173012_0_0_2"/>
<dbReference type="EMBL" id="CP000493">
    <property type="protein sequence ID" value="ABM81080.1"/>
    <property type="molecule type" value="Genomic_DNA"/>
</dbReference>